<evidence type="ECO:0000256" key="1">
    <source>
        <dbReference type="ARBA" id="ARBA00005086"/>
    </source>
</evidence>
<comment type="pathway">
    <text evidence="1">Lipid metabolism; butanoate metabolism.</text>
</comment>
<gene>
    <name evidence="7" type="ORF">G6034_01265</name>
</gene>
<dbReference type="InterPro" id="IPR006108">
    <property type="entry name" value="3HC_DH_C"/>
</dbReference>
<dbReference type="Pfam" id="PF00725">
    <property type="entry name" value="3HCDH"/>
    <property type="match status" value="1"/>
</dbReference>
<evidence type="ECO:0000313" key="8">
    <source>
        <dbReference type="Proteomes" id="UP000543556"/>
    </source>
</evidence>
<dbReference type="Gene3D" id="3.40.50.720">
    <property type="entry name" value="NAD(P)-binding Rossmann-like Domain"/>
    <property type="match status" value="1"/>
</dbReference>
<evidence type="ECO:0000259" key="6">
    <source>
        <dbReference type="Pfam" id="PF02737"/>
    </source>
</evidence>
<dbReference type="GO" id="GO:0008691">
    <property type="term" value="F:3-hydroxybutyryl-CoA dehydrogenase activity"/>
    <property type="evidence" value="ECO:0007669"/>
    <property type="project" value="TreeGrafter"/>
</dbReference>
<dbReference type="SUPFAM" id="SSF48179">
    <property type="entry name" value="6-phosphogluconate dehydrogenase C-terminal domain-like"/>
    <property type="match status" value="1"/>
</dbReference>
<dbReference type="PANTHER" id="PTHR48075:SF9">
    <property type="entry name" value="3-HYDROXYBUTYRYL-COA DEHYDROGENASE"/>
    <property type="match status" value="1"/>
</dbReference>
<evidence type="ECO:0000259" key="5">
    <source>
        <dbReference type="Pfam" id="PF00725"/>
    </source>
</evidence>
<dbReference type="NCBIfam" id="NF005875">
    <property type="entry name" value="PRK07819.1"/>
    <property type="match status" value="1"/>
</dbReference>
<name>A0A7Y7IE59_9MICC</name>
<sequence length="286" mass="29955">MAAIERVGVLGAGLMGSGIAEVCARAGSNVVVVEMNNDAAAAGLARITASLERAVSSGRLGGEDREAALSRIGIGTDFQAFADRQLVIEAVPELPGLKLDAFRRIDAAVMDPDAILASNTSSIPIGRIASATSRPGQVLGMHFFNPVPVLNLVELVPSLLTSAGALERTRDYASFVLGKKVITAPDRAGFVVNALLVPYLLSAIRMLEAGFATAEDIDAGMVEGCAHPMGPLRLTDLVGLDTALHIAESLYAEFKMPHLAPPALLMRMVESGLLGRKGGRGFYNYS</sequence>
<feature type="site" description="Important for catalytic activity" evidence="4">
    <location>
        <position position="142"/>
    </location>
</feature>
<dbReference type="AlphaFoldDB" id="A0A7Y7IE59"/>
<evidence type="ECO:0000256" key="4">
    <source>
        <dbReference type="PIRSR" id="PIRSR000105-1"/>
    </source>
</evidence>
<dbReference type="FunFam" id="3.40.50.720:FF:000009">
    <property type="entry name" value="Fatty oxidation complex, alpha subunit"/>
    <property type="match status" value="1"/>
</dbReference>
<comment type="similarity">
    <text evidence="2">Belongs to the 3-hydroxyacyl-CoA dehydrogenase family.</text>
</comment>
<organism evidence="7 8">
    <name type="scientific">Arthrobacter wenxiniae</name>
    <dbReference type="NCBI Taxonomy" id="2713570"/>
    <lineage>
        <taxon>Bacteria</taxon>
        <taxon>Bacillati</taxon>
        <taxon>Actinomycetota</taxon>
        <taxon>Actinomycetes</taxon>
        <taxon>Micrococcales</taxon>
        <taxon>Micrococcaceae</taxon>
        <taxon>Arthrobacter</taxon>
    </lineage>
</organism>
<dbReference type="GO" id="GO:0070403">
    <property type="term" value="F:NAD+ binding"/>
    <property type="evidence" value="ECO:0007669"/>
    <property type="project" value="InterPro"/>
</dbReference>
<dbReference type="Pfam" id="PF02737">
    <property type="entry name" value="3HCDH_N"/>
    <property type="match status" value="1"/>
</dbReference>
<feature type="domain" description="3-hydroxyacyl-CoA dehydrogenase C-terminal" evidence="5">
    <location>
        <begin position="189"/>
        <end position="285"/>
    </location>
</feature>
<evidence type="ECO:0000256" key="3">
    <source>
        <dbReference type="ARBA" id="ARBA00023002"/>
    </source>
</evidence>
<dbReference type="SUPFAM" id="SSF51735">
    <property type="entry name" value="NAD(P)-binding Rossmann-fold domains"/>
    <property type="match status" value="1"/>
</dbReference>
<dbReference type="EMBL" id="JAAMFM010000001">
    <property type="protein sequence ID" value="NVM93552.1"/>
    <property type="molecule type" value="Genomic_DNA"/>
</dbReference>
<dbReference type="InterPro" id="IPR008927">
    <property type="entry name" value="6-PGluconate_DH-like_C_sf"/>
</dbReference>
<dbReference type="InterPro" id="IPR006176">
    <property type="entry name" value="3-OHacyl-CoA_DH_NAD-bd"/>
</dbReference>
<feature type="domain" description="3-hydroxyacyl-CoA dehydrogenase NAD binding" evidence="6">
    <location>
        <begin position="7"/>
        <end position="184"/>
    </location>
</feature>
<reference evidence="7 8" key="1">
    <citation type="submission" date="2020-02" db="EMBL/GenBank/DDBJ databases">
        <title>Genome sequence of strain AETb3-4.</title>
        <authorList>
            <person name="Gao J."/>
            <person name="Zhang X."/>
        </authorList>
    </citation>
    <scope>NUCLEOTIDE SEQUENCE [LARGE SCALE GENOMIC DNA]</scope>
    <source>
        <strain evidence="7 8">AETb3-4</strain>
    </source>
</reference>
<dbReference type="GO" id="GO:0006635">
    <property type="term" value="P:fatty acid beta-oxidation"/>
    <property type="evidence" value="ECO:0007669"/>
    <property type="project" value="TreeGrafter"/>
</dbReference>
<dbReference type="InterPro" id="IPR036291">
    <property type="entry name" value="NAD(P)-bd_dom_sf"/>
</dbReference>
<keyword evidence="3" id="KW-0560">Oxidoreductase</keyword>
<dbReference type="PANTHER" id="PTHR48075">
    <property type="entry name" value="3-HYDROXYACYL-COA DEHYDROGENASE FAMILY PROTEIN"/>
    <property type="match status" value="1"/>
</dbReference>
<dbReference type="InterPro" id="IPR013328">
    <property type="entry name" value="6PGD_dom2"/>
</dbReference>
<dbReference type="PIRSF" id="PIRSF000105">
    <property type="entry name" value="HCDH"/>
    <property type="match status" value="1"/>
</dbReference>
<proteinExistence type="inferred from homology"/>
<comment type="caution">
    <text evidence="7">The sequence shown here is derived from an EMBL/GenBank/DDBJ whole genome shotgun (WGS) entry which is preliminary data.</text>
</comment>
<dbReference type="InterPro" id="IPR022694">
    <property type="entry name" value="3-OHacyl-CoA_DH"/>
</dbReference>
<evidence type="ECO:0000313" key="7">
    <source>
        <dbReference type="EMBL" id="NVM93552.1"/>
    </source>
</evidence>
<dbReference type="RefSeq" id="WP_176633273.1">
    <property type="nucleotide sequence ID" value="NZ_JAAMFM010000001.1"/>
</dbReference>
<protein>
    <submittedName>
        <fullName evidence="7">3-hydroxybutyryl-CoA dehydrogenase</fullName>
    </submittedName>
</protein>
<accession>A0A7Y7IE59</accession>
<dbReference type="Gene3D" id="1.10.1040.10">
    <property type="entry name" value="N-(1-d-carboxylethyl)-l-norvaline Dehydrogenase, domain 2"/>
    <property type="match status" value="1"/>
</dbReference>
<evidence type="ECO:0000256" key="2">
    <source>
        <dbReference type="ARBA" id="ARBA00009463"/>
    </source>
</evidence>
<dbReference type="Proteomes" id="UP000543556">
    <property type="component" value="Unassembled WGS sequence"/>
</dbReference>
<keyword evidence="8" id="KW-1185">Reference proteome</keyword>